<evidence type="ECO:0000259" key="1">
    <source>
        <dbReference type="PROSITE" id="PS50404"/>
    </source>
</evidence>
<dbReference type="AlphaFoldDB" id="A0A1Z4JPR6"/>
<dbReference type="EMBL" id="AP018203">
    <property type="protein sequence ID" value="BAY58775.1"/>
    <property type="molecule type" value="Genomic_DNA"/>
</dbReference>
<dbReference type="GO" id="GO:0006749">
    <property type="term" value="P:glutathione metabolic process"/>
    <property type="evidence" value="ECO:0007669"/>
    <property type="project" value="TreeGrafter"/>
</dbReference>
<dbReference type="Proteomes" id="UP000217895">
    <property type="component" value="Chromosome"/>
</dbReference>
<feature type="domain" description="GST N-terminal" evidence="1">
    <location>
        <begin position="4"/>
        <end position="86"/>
    </location>
</feature>
<dbReference type="InterPro" id="IPR036282">
    <property type="entry name" value="Glutathione-S-Trfase_C_sf"/>
</dbReference>
<dbReference type="CDD" id="cd03194">
    <property type="entry name" value="GST_C_3"/>
    <property type="match status" value="1"/>
</dbReference>
<dbReference type="Pfam" id="PF02798">
    <property type="entry name" value="GST_N"/>
    <property type="match status" value="1"/>
</dbReference>
<dbReference type="InterPro" id="IPR004045">
    <property type="entry name" value="Glutathione_S-Trfase_N"/>
</dbReference>
<evidence type="ECO:0000313" key="3">
    <source>
        <dbReference type="Proteomes" id="UP000217895"/>
    </source>
</evidence>
<dbReference type="SFLD" id="SFLDS00019">
    <property type="entry name" value="Glutathione_Transferase_(cytos"/>
    <property type="match status" value="1"/>
</dbReference>
<proteinExistence type="predicted"/>
<dbReference type="PANTHER" id="PTHR42673:SF4">
    <property type="entry name" value="MALEYLACETOACETATE ISOMERASE"/>
    <property type="match status" value="1"/>
</dbReference>
<accession>A0A1Z4JPR6</accession>
<dbReference type="Pfam" id="PF13410">
    <property type="entry name" value="GST_C_2"/>
    <property type="match status" value="1"/>
</dbReference>
<sequence>MAFLTLIIGNKNYSSWSLRPWLALKQFGFSFDEVRIPLYTPEASEQIRQYCPNGNGKVPILIHESRTVWDSMAIFEYLSEMFPERSWWAGDRSARAMARSICAEMHAGFLPLRTQMSMNCREHFPNYEIQAEVQKDIDRITTLWKYCRETYGAGGAFLFGRFTIADAVYAPVVLRFRTYDVKLDAVCQAYADAILALPAMQEWLEAANAETETIQF</sequence>
<dbReference type="Gene3D" id="1.20.1050.10">
    <property type="match status" value="1"/>
</dbReference>
<dbReference type="PANTHER" id="PTHR42673">
    <property type="entry name" value="MALEYLACETOACETATE ISOMERASE"/>
    <property type="match status" value="1"/>
</dbReference>
<evidence type="ECO:0000313" key="2">
    <source>
        <dbReference type="EMBL" id="BAY58775.1"/>
    </source>
</evidence>
<keyword evidence="3" id="KW-1185">Reference proteome</keyword>
<name>A0A1Z4JPR6_LEPBY</name>
<dbReference type="CDD" id="cd03043">
    <property type="entry name" value="GST_N_1"/>
    <property type="match status" value="1"/>
</dbReference>
<dbReference type="SUPFAM" id="SSF52833">
    <property type="entry name" value="Thioredoxin-like"/>
    <property type="match status" value="1"/>
</dbReference>
<dbReference type="PROSITE" id="PS50404">
    <property type="entry name" value="GST_NTER"/>
    <property type="match status" value="1"/>
</dbReference>
<dbReference type="GO" id="GO:0004364">
    <property type="term" value="F:glutathione transferase activity"/>
    <property type="evidence" value="ECO:0007669"/>
    <property type="project" value="TreeGrafter"/>
</dbReference>
<reference evidence="2 3" key="1">
    <citation type="submission" date="2017-06" db="EMBL/GenBank/DDBJ databases">
        <title>Genome sequencing of cyanobaciteial culture collection at National Institute for Environmental Studies (NIES).</title>
        <authorList>
            <person name="Hirose Y."/>
            <person name="Shimura Y."/>
            <person name="Fujisawa T."/>
            <person name="Nakamura Y."/>
            <person name="Kawachi M."/>
        </authorList>
    </citation>
    <scope>NUCLEOTIDE SEQUENCE [LARGE SCALE GENOMIC DNA]</scope>
    <source>
        <strain evidence="2 3">NIES-2135</strain>
    </source>
</reference>
<keyword evidence="2" id="KW-0808">Transferase</keyword>
<dbReference type="GO" id="GO:0006559">
    <property type="term" value="P:L-phenylalanine catabolic process"/>
    <property type="evidence" value="ECO:0007669"/>
    <property type="project" value="TreeGrafter"/>
</dbReference>
<gene>
    <name evidence="2" type="ORF">NIES2135_56490</name>
</gene>
<dbReference type="InterPro" id="IPR040079">
    <property type="entry name" value="Glutathione_S-Trfase"/>
</dbReference>
<protein>
    <submittedName>
        <fullName evidence="2">Glutathione S-transferase domain protein</fullName>
    </submittedName>
</protein>
<organism evidence="2 3">
    <name type="scientific">Leptolyngbya boryana NIES-2135</name>
    <dbReference type="NCBI Taxonomy" id="1973484"/>
    <lineage>
        <taxon>Bacteria</taxon>
        <taxon>Bacillati</taxon>
        <taxon>Cyanobacteriota</taxon>
        <taxon>Cyanophyceae</taxon>
        <taxon>Leptolyngbyales</taxon>
        <taxon>Leptolyngbyaceae</taxon>
        <taxon>Leptolyngbya group</taxon>
        <taxon>Leptolyngbya</taxon>
    </lineage>
</organism>
<dbReference type="Gene3D" id="3.40.30.10">
    <property type="entry name" value="Glutaredoxin"/>
    <property type="match status" value="1"/>
</dbReference>
<dbReference type="GO" id="GO:0016034">
    <property type="term" value="F:maleylacetoacetate isomerase activity"/>
    <property type="evidence" value="ECO:0007669"/>
    <property type="project" value="TreeGrafter"/>
</dbReference>
<dbReference type="SUPFAM" id="SSF47616">
    <property type="entry name" value="GST C-terminal domain-like"/>
    <property type="match status" value="1"/>
</dbReference>
<dbReference type="InterPro" id="IPR036249">
    <property type="entry name" value="Thioredoxin-like_sf"/>
</dbReference>